<accession>A0A656AUE6</accession>
<evidence type="ECO:0000313" key="2">
    <source>
        <dbReference type="Proteomes" id="UP000041770"/>
    </source>
</evidence>
<dbReference type="EMBL" id="CWQY01000061">
    <property type="protein sequence ID" value="CSD38363.1"/>
    <property type="molecule type" value="Genomic_DNA"/>
</dbReference>
<dbReference type="Proteomes" id="UP000041770">
    <property type="component" value="Unassembled WGS sequence"/>
</dbReference>
<proteinExistence type="predicted"/>
<name>A0A656AUE6_VIBCL</name>
<reference evidence="1 2" key="1">
    <citation type="submission" date="2015-07" db="EMBL/GenBank/DDBJ databases">
        <authorList>
            <consortium name="Pathogen Informatics"/>
        </authorList>
    </citation>
    <scope>NUCLEOTIDE SEQUENCE [LARGE SCALE GENOMIC DNA]</scope>
    <source>
        <strain evidence="1 2">A316</strain>
    </source>
</reference>
<organism evidence="1 2">
    <name type="scientific">Vibrio cholerae</name>
    <dbReference type="NCBI Taxonomy" id="666"/>
    <lineage>
        <taxon>Bacteria</taxon>
        <taxon>Pseudomonadati</taxon>
        <taxon>Pseudomonadota</taxon>
        <taxon>Gammaproteobacteria</taxon>
        <taxon>Vibrionales</taxon>
        <taxon>Vibrionaceae</taxon>
        <taxon>Vibrio</taxon>
    </lineage>
</organism>
<gene>
    <name evidence="1" type="ORF">ERS013200_04037</name>
</gene>
<evidence type="ECO:0000313" key="1">
    <source>
        <dbReference type="EMBL" id="CSD38363.1"/>
    </source>
</evidence>
<protein>
    <submittedName>
        <fullName evidence="1">Uncharacterized protein</fullName>
    </submittedName>
</protein>
<sequence>MLPSKEELLALLSKECELYASIPDSEQQKKRNKKHFINGLMTACRVVGISFEELNTIIEQMPKKPIFKDLDEQLSVPLSQPMFGTGLILSCKNWLRA</sequence>
<dbReference type="AlphaFoldDB" id="A0A656AUE6"/>